<dbReference type="KEGG" id="tet:TTHERM_00107220"/>
<dbReference type="InParanoid" id="Q233Y4"/>
<keyword evidence="3" id="KW-1185">Reference proteome</keyword>
<dbReference type="HOGENOM" id="CLU_2364323_0_0_1"/>
<dbReference type="EMBL" id="GG662767">
    <property type="protein sequence ID" value="EAR92118.1"/>
    <property type="molecule type" value="Genomic_DNA"/>
</dbReference>
<evidence type="ECO:0000256" key="1">
    <source>
        <dbReference type="SAM" id="MobiDB-lite"/>
    </source>
</evidence>
<accession>Q233Y4</accession>
<feature type="region of interest" description="Disordered" evidence="1">
    <location>
        <begin position="75"/>
        <end position="96"/>
    </location>
</feature>
<organism evidence="2 3">
    <name type="scientific">Tetrahymena thermophila (strain SB210)</name>
    <dbReference type="NCBI Taxonomy" id="312017"/>
    <lineage>
        <taxon>Eukaryota</taxon>
        <taxon>Sar</taxon>
        <taxon>Alveolata</taxon>
        <taxon>Ciliophora</taxon>
        <taxon>Intramacronucleata</taxon>
        <taxon>Oligohymenophorea</taxon>
        <taxon>Hymenostomatida</taxon>
        <taxon>Tetrahymenina</taxon>
        <taxon>Tetrahymenidae</taxon>
        <taxon>Tetrahymena</taxon>
    </lineage>
</organism>
<dbReference type="RefSeq" id="XP_001012364.1">
    <property type="nucleotide sequence ID" value="XM_001012364.1"/>
</dbReference>
<feature type="compositionally biased region" description="Polar residues" evidence="1">
    <location>
        <begin position="82"/>
        <end position="96"/>
    </location>
</feature>
<dbReference type="GeneID" id="7846615"/>
<dbReference type="AlphaFoldDB" id="Q233Y4"/>
<proteinExistence type="predicted"/>
<protein>
    <submittedName>
        <fullName evidence="2">Uncharacterized protein</fullName>
    </submittedName>
</protein>
<reference evidence="3" key="1">
    <citation type="journal article" date="2006" name="PLoS Biol.">
        <title>Macronuclear genome sequence of the ciliate Tetrahymena thermophila, a model eukaryote.</title>
        <authorList>
            <person name="Eisen J.A."/>
            <person name="Coyne R.S."/>
            <person name="Wu M."/>
            <person name="Wu D."/>
            <person name="Thiagarajan M."/>
            <person name="Wortman J.R."/>
            <person name="Badger J.H."/>
            <person name="Ren Q."/>
            <person name="Amedeo P."/>
            <person name="Jones K.M."/>
            <person name="Tallon L.J."/>
            <person name="Delcher A.L."/>
            <person name="Salzberg S.L."/>
            <person name="Silva J.C."/>
            <person name="Haas B.J."/>
            <person name="Majoros W.H."/>
            <person name="Farzad M."/>
            <person name="Carlton J.M."/>
            <person name="Smith R.K. Jr."/>
            <person name="Garg J."/>
            <person name="Pearlman R.E."/>
            <person name="Karrer K.M."/>
            <person name="Sun L."/>
            <person name="Manning G."/>
            <person name="Elde N.C."/>
            <person name="Turkewitz A.P."/>
            <person name="Asai D.J."/>
            <person name="Wilkes D.E."/>
            <person name="Wang Y."/>
            <person name="Cai H."/>
            <person name="Collins K."/>
            <person name="Stewart B.A."/>
            <person name="Lee S.R."/>
            <person name="Wilamowska K."/>
            <person name="Weinberg Z."/>
            <person name="Ruzzo W.L."/>
            <person name="Wloga D."/>
            <person name="Gaertig J."/>
            <person name="Frankel J."/>
            <person name="Tsao C.-C."/>
            <person name="Gorovsky M.A."/>
            <person name="Keeling P.J."/>
            <person name="Waller R.F."/>
            <person name="Patron N.J."/>
            <person name="Cherry J.M."/>
            <person name="Stover N.A."/>
            <person name="Krieger C.J."/>
            <person name="del Toro C."/>
            <person name="Ryder H.F."/>
            <person name="Williamson S.C."/>
            <person name="Barbeau R.A."/>
            <person name="Hamilton E.P."/>
            <person name="Orias E."/>
        </authorList>
    </citation>
    <scope>NUCLEOTIDE SEQUENCE [LARGE SCALE GENOMIC DNA]</scope>
    <source>
        <strain evidence="3">SB210</strain>
    </source>
</reference>
<gene>
    <name evidence="2" type="ORF">TTHERM_00107220</name>
</gene>
<evidence type="ECO:0000313" key="3">
    <source>
        <dbReference type="Proteomes" id="UP000009168"/>
    </source>
</evidence>
<evidence type="ECO:0000313" key="2">
    <source>
        <dbReference type="EMBL" id="EAR92118.1"/>
    </source>
</evidence>
<name>Q233Y4_TETTS</name>
<dbReference type="Proteomes" id="UP000009168">
    <property type="component" value="Unassembled WGS sequence"/>
</dbReference>
<sequence length="96" mass="11205">MDIDCSLKDLQNASKNCESMQDDQLEKYVKICSSQSIVQKFYLTGKLDPKNQWYMSCKSIISENQNRVLQKIGLKNKDFDLNQPQPSQEQQNKNKQ</sequence>